<name>A0A1S8TMX3_9CLOT</name>
<comment type="subunit">
    <text evidence="9">Homodimer.</text>
</comment>
<evidence type="ECO:0000256" key="3">
    <source>
        <dbReference type="ARBA" id="ARBA00022516"/>
    </source>
</evidence>
<dbReference type="InterPro" id="IPR013747">
    <property type="entry name" value="ACP_syn_III_C"/>
</dbReference>
<keyword evidence="7 9" id="KW-0275">Fatty acid biosynthesis</keyword>
<dbReference type="HAMAP" id="MF_01815">
    <property type="entry name" value="FabH"/>
    <property type="match status" value="1"/>
</dbReference>
<keyword evidence="6 9" id="KW-0443">Lipid metabolism</keyword>
<dbReference type="OrthoDB" id="9815506at2"/>
<dbReference type="Pfam" id="PF08541">
    <property type="entry name" value="ACP_syn_III_C"/>
    <property type="match status" value="1"/>
</dbReference>
<dbReference type="Gene3D" id="3.40.47.10">
    <property type="match status" value="1"/>
</dbReference>
<dbReference type="InterPro" id="IPR004655">
    <property type="entry name" value="FabH"/>
</dbReference>
<feature type="active site" evidence="9">
    <location>
        <position position="284"/>
    </location>
</feature>
<evidence type="ECO:0000259" key="10">
    <source>
        <dbReference type="Pfam" id="PF08541"/>
    </source>
</evidence>
<comment type="pathway">
    <text evidence="9">Lipid metabolism; fatty acid biosynthesis.</text>
</comment>
<keyword evidence="9" id="KW-0511">Multifunctional enzyme</keyword>
<dbReference type="UniPathway" id="UPA00094"/>
<dbReference type="STRING" id="29367.CLPUN_17530"/>
<evidence type="ECO:0000256" key="1">
    <source>
        <dbReference type="ARBA" id="ARBA00008642"/>
    </source>
</evidence>
<comment type="domain">
    <text evidence="9">The last Arg residue of the ACP-binding site is essential for the weak association between ACP/AcpP and FabH.</text>
</comment>
<dbReference type="Pfam" id="PF08545">
    <property type="entry name" value="ACP_syn_III"/>
    <property type="match status" value="1"/>
</dbReference>
<dbReference type="SUPFAM" id="SSF53901">
    <property type="entry name" value="Thiolase-like"/>
    <property type="match status" value="1"/>
</dbReference>
<dbReference type="Proteomes" id="UP000190890">
    <property type="component" value="Unassembled WGS sequence"/>
</dbReference>
<keyword evidence="2 9" id="KW-0963">Cytoplasm</keyword>
<comment type="caution">
    <text evidence="12">The sequence shown here is derived from an EMBL/GenBank/DDBJ whole genome shotgun (WGS) entry which is preliminary data.</text>
</comment>
<comment type="similarity">
    <text evidence="1 9">Belongs to the thiolase-like superfamily. FabH family.</text>
</comment>
<comment type="caution">
    <text evidence="9">Lacks conserved residue(s) required for the propagation of feature annotation.</text>
</comment>
<evidence type="ECO:0000256" key="5">
    <source>
        <dbReference type="ARBA" id="ARBA00022832"/>
    </source>
</evidence>
<keyword evidence="4 9" id="KW-0808">Transferase</keyword>
<dbReference type="GO" id="GO:0006633">
    <property type="term" value="P:fatty acid biosynthetic process"/>
    <property type="evidence" value="ECO:0007669"/>
    <property type="project" value="UniProtKB-UniRule"/>
</dbReference>
<dbReference type="GO" id="GO:0033818">
    <property type="term" value="F:beta-ketoacyl-acyl-carrier-protein synthase III activity"/>
    <property type="evidence" value="ECO:0007669"/>
    <property type="project" value="UniProtKB-UniRule"/>
</dbReference>
<feature type="domain" description="Beta-ketoacyl-[acyl-carrier-protein] synthase III C-terminal" evidence="10">
    <location>
        <begin position="239"/>
        <end position="327"/>
    </location>
</feature>
<dbReference type="GO" id="GO:0044550">
    <property type="term" value="P:secondary metabolite biosynthetic process"/>
    <property type="evidence" value="ECO:0007669"/>
    <property type="project" value="TreeGrafter"/>
</dbReference>
<proteinExistence type="inferred from homology"/>
<evidence type="ECO:0000256" key="2">
    <source>
        <dbReference type="ARBA" id="ARBA00022490"/>
    </source>
</evidence>
<dbReference type="RefSeq" id="WP_077846923.1">
    <property type="nucleotide sequence ID" value="NZ_LZZM01000113.1"/>
</dbReference>
<comment type="function">
    <text evidence="9">Catalyzes the condensation reaction of fatty acid synthesis by the addition to an acyl acceptor of two carbons from malonyl-ACP. Catalyzes the first condensation reaction which initiates fatty acid synthesis and may therefore play a role in governing the total rate of fatty acid production. Possesses both acetoacetyl-ACP synthase and acetyl transacylase activities. Its substrate specificity determines the biosynthesis of branched-chain and/or straight-chain of fatty acids.</text>
</comment>
<evidence type="ECO:0000256" key="4">
    <source>
        <dbReference type="ARBA" id="ARBA00022679"/>
    </source>
</evidence>
<keyword evidence="3 9" id="KW-0444">Lipid biosynthesis</keyword>
<dbReference type="EMBL" id="LZZM01000113">
    <property type="protein sequence ID" value="OOM79026.1"/>
    <property type="molecule type" value="Genomic_DNA"/>
</dbReference>
<feature type="domain" description="Beta-ketoacyl-[acyl-carrier-protein] synthase III N-terminal" evidence="11">
    <location>
        <begin position="108"/>
        <end position="185"/>
    </location>
</feature>
<dbReference type="PANTHER" id="PTHR34069:SF2">
    <property type="entry name" value="BETA-KETOACYL-[ACYL-CARRIER-PROTEIN] SYNTHASE III"/>
    <property type="match status" value="1"/>
</dbReference>
<feature type="active site" evidence="9">
    <location>
        <position position="254"/>
    </location>
</feature>
<dbReference type="NCBIfam" id="NF006829">
    <property type="entry name" value="PRK09352.1"/>
    <property type="match status" value="1"/>
</dbReference>
<comment type="subcellular location">
    <subcellularLocation>
        <location evidence="9">Cytoplasm</location>
    </subcellularLocation>
</comment>
<evidence type="ECO:0000256" key="7">
    <source>
        <dbReference type="ARBA" id="ARBA00023160"/>
    </source>
</evidence>
<evidence type="ECO:0000313" key="13">
    <source>
        <dbReference type="Proteomes" id="UP000190890"/>
    </source>
</evidence>
<comment type="catalytic activity">
    <reaction evidence="9">
        <text>malonyl-[ACP] + acetyl-CoA + H(+) = 3-oxobutanoyl-[ACP] + CO2 + CoA</text>
        <dbReference type="Rhea" id="RHEA:12080"/>
        <dbReference type="Rhea" id="RHEA-COMP:9623"/>
        <dbReference type="Rhea" id="RHEA-COMP:9625"/>
        <dbReference type="ChEBI" id="CHEBI:15378"/>
        <dbReference type="ChEBI" id="CHEBI:16526"/>
        <dbReference type="ChEBI" id="CHEBI:57287"/>
        <dbReference type="ChEBI" id="CHEBI:57288"/>
        <dbReference type="ChEBI" id="CHEBI:78449"/>
        <dbReference type="ChEBI" id="CHEBI:78450"/>
        <dbReference type="EC" id="2.3.1.180"/>
    </reaction>
</comment>
<keyword evidence="5 9" id="KW-0276">Fatty acid metabolism</keyword>
<dbReference type="CDD" id="cd00830">
    <property type="entry name" value="KAS_III"/>
    <property type="match status" value="1"/>
</dbReference>
<accession>A0A1S8TMX3</accession>
<sequence length="329" mass="35757">MNKNSKITGWGKYTPKRVVTNEDISKFLDTSDEWIFKRTGIKQRYVGGKEDTLVSMGAEAAKKALQAANLEANKLDLIIVVSCMSECSLPSIASVIQATIEAEKAAAFDLFSGCSGFVTALATADSFIKSGMYKKILIVGTELFTHLVDWTDRNTCAIFGDGAGAVIIEESKEVGLIDSVLRCDGRYNELIYLPRIRVPVDGDKPGSKISTSSYLKMKGHELFSAAVNSGASVIEEVIQKANININDVKLIISHQANAKILKEIANILKLPKEKMFINLENYGNIATASIPISICDALENERIKNGDIIILTGFGAGLSWGSVVIKWNV</sequence>
<protein>
    <recommendedName>
        <fullName evidence="9">Beta-ketoacyl-[acyl-carrier-protein] synthase III</fullName>
        <shortName evidence="9">Beta-ketoacyl-ACP synthase III</shortName>
        <shortName evidence="9">KAS III</shortName>
        <ecNumber evidence="9">2.3.1.180</ecNumber>
    </recommendedName>
    <alternativeName>
        <fullName evidence="9">3-oxoacyl-[acyl-carrier-protein] synthase 3</fullName>
    </alternativeName>
    <alternativeName>
        <fullName evidence="9">3-oxoacyl-[acyl-carrier-protein] synthase III</fullName>
    </alternativeName>
</protein>
<dbReference type="EC" id="2.3.1.180" evidence="9"/>
<keyword evidence="8 9" id="KW-0012">Acyltransferase</keyword>
<dbReference type="AlphaFoldDB" id="A0A1S8TMX3"/>
<feature type="active site" evidence="9">
    <location>
        <position position="114"/>
    </location>
</feature>
<dbReference type="PANTHER" id="PTHR34069">
    <property type="entry name" value="3-OXOACYL-[ACYL-CARRIER-PROTEIN] SYNTHASE 3"/>
    <property type="match status" value="1"/>
</dbReference>
<dbReference type="InterPro" id="IPR016039">
    <property type="entry name" value="Thiolase-like"/>
</dbReference>
<evidence type="ECO:0000259" key="11">
    <source>
        <dbReference type="Pfam" id="PF08545"/>
    </source>
</evidence>
<dbReference type="NCBIfam" id="TIGR00747">
    <property type="entry name" value="fabH"/>
    <property type="match status" value="1"/>
</dbReference>
<dbReference type="InterPro" id="IPR013751">
    <property type="entry name" value="ACP_syn_III_N"/>
</dbReference>
<organism evidence="12 13">
    <name type="scientific">Clostridium puniceum</name>
    <dbReference type="NCBI Taxonomy" id="29367"/>
    <lineage>
        <taxon>Bacteria</taxon>
        <taxon>Bacillati</taxon>
        <taxon>Bacillota</taxon>
        <taxon>Clostridia</taxon>
        <taxon>Eubacteriales</taxon>
        <taxon>Clostridiaceae</taxon>
        <taxon>Clostridium</taxon>
    </lineage>
</organism>
<dbReference type="GO" id="GO:0004315">
    <property type="term" value="F:3-oxoacyl-[acyl-carrier-protein] synthase activity"/>
    <property type="evidence" value="ECO:0007669"/>
    <property type="project" value="InterPro"/>
</dbReference>
<keyword evidence="13" id="KW-1185">Reference proteome</keyword>
<gene>
    <name evidence="12" type="primary">fabH_2</name>
    <name evidence="9" type="synonym">fabH</name>
    <name evidence="12" type="ORF">CLPUN_17530</name>
</gene>
<evidence type="ECO:0000256" key="6">
    <source>
        <dbReference type="ARBA" id="ARBA00023098"/>
    </source>
</evidence>
<evidence type="ECO:0000256" key="9">
    <source>
        <dbReference type="HAMAP-Rule" id="MF_01815"/>
    </source>
</evidence>
<evidence type="ECO:0000313" key="12">
    <source>
        <dbReference type="EMBL" id="OOM79026.1"/>
    </source>
</evidence>
<evidence type="ECO:0000256" key="8">
    <source>
        <dbReference type="ARBA" id="ARBA00023315"/>
    </source>
</evidence>
<reference evidence="12 13" key="1">
    <citation type="submission" date="2016-05" db="EMBL/GenBank/DDBJ databases">
        <title>Microbial solvent formation.</title>
        <authorList>
            <person name="Poehlein A."/>
            <person name="Montoya Solano J.D."/>
            <person name="Flitsch S."/>
            <person name="Krabben P."/>
            <person name="Duerre P."/>
            <person name="Daniel R."/>
        </authorList>
    </citation>
    <scope>NUCLEOTIDE SEQUENCE [LARGE SCALE GENOMIC DNA]</scope>
    <source>
        <strain evidence="12 13">DSM 2619</strain>
    </source>
</reference>
<dbReference type="GO" id="GO:0005737">
    <property type="term" value="C:cytoplasm"/>
    <property type="evidence" value="ECO:0007669"/>
    <property type="project" value="UniProtKB-SubCell"/>
</dbReference>